<dbReference type="Proteomes" id="UP000234323">
    <property type="component" value="Unassembled WGS sequence"/>
</dbReference>
<dbReference type="AlphaFoldDB" id="A0A2I1FYK3"/>
<evidence type="ECO:0000259" key="2">
    <source>
        <dbReference type="PROSITE" id="PS50097"/>
    </source>
</evidence>
<dbReference type="Gene3D" id="3.30.710.10">
    <property type="entry name" value="Potassium Channel Kv1.1, Chain A"/>
    <property type="match status" value="1"/>
</dbReference>
<name>A0A2I1FYK3_9GLOM</name>
<dbReference type="PANTHER" id="PTHR24410:SF23">
    <property type="entry name" value="BTB DOMAIN-CONTAINING PROTEIN-RELATED"/>
    <property type="match status" value="1"/>
</dbReference>
<evidence type="ECO:0000313" key="3">
    <source>
        <dbReference type="EMBL" id="PKY39462.1"/>
    </source>
</evidence>
<feature type="region of interest" description="Disordered" evidence="1">
    <location>
        <begin position="286"/>
        <end position="305"/>
    </location>
</feature>
<dbReference type="PROSITE" id="PS50097">
    <property type="entry name" value="BTB"/>
    <property type="match status" value="1"/>
</dbReference>
<dbReference type="VEuPathDB" id="FungiDB:RhiirFUN_006504"/>
<sequence>MSSKLSNVLHKEYNDILESTEFYDTEILVGEYPYTETFKVHSLILKIRSPYFRAALSNCWIKKENNIIKLKKPNISVKIFNILISYIYSSNIDLSMNNIKTNVKLLIAADELCLGDLCNFIEKYFLENKRLLEQNLVLIQDITTKFSQFKELSRFYKKTIRRDPSLIFKASDFINIKEDTLLYLLEKNDHSLRPIEIWDKLMEWCIAQSSELLISDASNWTPSEIEIIGNFLQPFIPYINFEEITPSEFYKKIKPFKDIFDNNFYVKILEYYSFNYHKRNQRNPFSLSYDDEDEDDDEVEDEVDYDEIMY</sequence>
<reference evidence="3 4" key="1">
    <citation type="submission" date="2015-10" db="EMBL/GenBank/DDBJ databases">
        <title>Genome analyses suggest a sexual origin of heterokaryosis in a supposedly ancient asexual fungus.</title>
        <authorList>
            <person name="Ropars J."/>
            <person name="Sedzielewska K."/>
            <person name="Noel J."/>
            <person name="Charron P."/>
            <person name="Farinelli L."/>
            <person name="Marton T."/>
            <person name="Kruger M."/>
            <person name="Pelin A."/>
            <person name="Brachmann A."/>
            <person name="Corradi N."/>
        </authorList>
    </citation>
    <scope>NUCLEOTIDE SEQUENCE [LARGE SCALE GENOMIC DNA]</scope>
    <source>
        <strain evidence="3 4">A4</strain>
    </source>
</reference>
<dbReference type="EMBL" id="LLXI01000064">
    <property type="protein sequence ID" value="PKY39462.1"/>
    <property type="molecule type" value="Genomic_DNA"/>
</dbReference>
<dbReference type="CDD" id="cd18186">
    <property type="entry name" value="BTB_POZ_ZBTB_KLHL-like"/>
    <property type="match status" value="1"/>
</dbReference>
<proteinExistence type="predicted"/>
<dbReference type="VEuPathDB" id="FungiDB:RhiirA1_534710"/>
<comment type="caution">
    <text evidence="3">The sequence shown here is derived from an EMBL/GenBank/DDBJ whole genome shotgun (WGS) entry which is preliminary data.</text>
</comment>
<dbReference type="InterPro" id="IPR000210">
    <property type="entry name" value="BTB/POZ_dom"/>
</dbReference>
<feature type="compositionally biased region" description="Acidic residues" evidence="1">
    <location>
        <begin position="289"/>
        <end position="305"/>
    </location>
</feature>
<gene>
    <name evidence="3" type="ORF">RhiirA4_440077</name>
</gene>
<keyword evidence="4" id="KW-1185">Reference proteome</keyword>
<evidence type="ECO:0000313" key="4">
    <source>
        <dbReference type="Proteomes" id="UP000234323"/>
    </source>
</evidence>
<dbReference type="SUPFAM" id="SSF54695">
    <property type="entry name" value="POZ domain"/>
    <property type="match status" value="1"/>
</dbReference>
<organism evidence="3 4">
    <name type="scientific">Rhizophagus irregularis</name>
    <dbReference type="NCBI Taxonomy" id="588596"/>
    <lineage>
        <taxon>Eukaryota</taxon>
        <taxon>Fungi</taxon>
        <taxon>Fungi incertae sedis</taxon>
        <taxon>Mucoromycota</taxon>
        <taxon>Glomeromycotina</taxon>
        <taxon>Glomeromycetes</taxon>
        <taxon>Glomerales</taxon>
        <taxon>Glomeraceae</taxon>
        <taxon>Rhizophagus</taxon>
    </lineage>
</organism>
<protein>
    <recommendedName>
        <fullName evidence="2">BTB domain-containing protein</fullName>
    </recommendedName>
</protein>
<dbReference type="InterPro" id="IPR011333">
    <property type="entry name" value="SKP1/BTB/POZ_sf"/>
</dbReference>
<accession>A0A2I1FYK3</accession>
<dbReference type="SMART" id="SM00225">
    <property type="entry name" value="BTB"/>
    <property type="match status" value="1"/>
</dbReference>
<dbReference type="VEuPathDB" id="FungiDB:FUN_004324"/>
<evidence type="ECO:0000256" key="1">
    <source>
        <dbReference type="SAM" id="MobiDB-lite"/>
    </source>
</evidence>
<dbReference type="PANTHER" id="PTHR24410">
    <property type="entry name" value="HL07962P-RELATED"/>
    <property type="match status" value="1"/>
</dbReference>
<dbReference type="Pfam" id="PF00651">
    <property type="entry name" value="BTB"/>
    <property type="match status" value="1"/>
</dbReference>
<feature type="domain" description="BTB" evidence="2">
    <location>
        <begin position="23"/>
        <end position="96"/>
    </location>
</feature>
<dbReference type="InterPro" id="IPR051481">
    <property type="entry name" value="BTB-POZ/Galectin-3-binding"/>
</dbReference>